<evidence type="ECO:0000313" key="3">
    <source>
        <dbReference type="EMBL" id="KAL0007849.1"/>
    </source>
</evidence>
<feature type="signal peptide" evidence="1">
    <location>
        <begin position="1"/>
        <end position="20"/>
    </location>
</feature>
<keyword evidence="4" id="KW-1185">Reference proteome</keyword>
<evidence type="ECO:0000313" key="4">
    <source>
        <dbReference type="Proteomes" id="UP001459277"/>
    </source>
</evidence>
<sequence length="143" mass="15905">MSICVTTFLILLAMVTTISCLQELELVQMAHTHVLQARNWVQAFVALHKSCQDWNNHVGTSLSDCAKFYDESESRLSRLLSDESYTHDDARTWLSGVMANHRSCLDGLGDQKGFAEAHEVVKNLTMILSEALGLYGKSVGKTN</sequence>
<dbReference type="SUPFAM" id="SSF101148">
    <property type="entry name" value="Plant invertase/pectin methylesterase inhibitor"/>
    <property type="match status" value="1"/>
</dbReference>
<dbReference type="SMART" id="SM00856">
    <property type="entry name" value="PMEI"/>
    <property type="match status" value="1"/>
</dbReference>
<feature type="chain" id="PRO_5043889884" description="Pectinesterase inhibitor domain-containing protein" evidence="1">
    <location>
        <begin position="21"/>
        <end position="143"/>
    </location>
</feature>
<reference evidence="3 4" key="1">
    <citation type="submission" date="2024-01" db="EMBL/GenBank/DDBJ databases">
        <title>A telomere-to-telomere, gap-free genome of sweet tea (Lithocarpus litseifolius).</title>
        <authorList>
            <person name="Zhou J."/>
        </authorList>
    </citation>
    <scope>NUCLEOTIDE SEQUENCE [LARGE SCALE GENOMIC DNA]</scope>
    <source>
        <strain evidence="3">Zhou-2022a</strain>
        <tissue evidence="3">Leaf</tissue>
    </source>
</reference>
<dbReference type="Proteomes" id="UP001459277">
    <property type="component" value="Unassembled WGS sequence"/>
</dbReference>
<dbReference type="Pfam" id="PF04043">
    <property type="entry name" value="PMEI"/>
    <property type="match status" value="1"/>
</dbReference>
<dbReference type="Gene3D" id="1.20.140.40">
    <property type="entry name" value="Invertase/pectin methylesterase inhibitor family protein"/>
    <property type="match status" value="1"/>
</dbReference>
<evidence type="ECO:0000259" key="2">
    <source>
        <dbReference type="SMART" id="SM00856"/>
    </source>
</evidence>
<feature type="domain" description="Pectinesterase inhibitor" evidence="2">
    <location>
        <begin position="10"/>
        <end position="134"/>
    </location>
</feature>
<gene>
    <name evidence="3" type="ORF">SO802_009351</name>
</gene>
<organism evidence="3 4">
    <name type="scientific">Lithocarpus litseifolius</name>
    <dbReference type="NCBI Taxonomy" id="425828"/>
    <lineage>
        <taxon>Eukaryota</taxon>
        <taxon>Viridiplantae</taxon>
        <taxon>Streptophyta</taxon>
        <taxon>Embryophyta</taxon>
        <taxon>Tracheophyta</taxon>
        <taxon>Spermatophyta</taxon>
        <taxon>Magnoliopsida</taxon>
        <taxon>eudicotyledons</taxon>
        <taxon>Gunneridae</taxon>
        <taxon>Pentapetalae</taxon>
        <taxon>rosids</taxon>
        <taxon>fabids</taxon>
        <taxon>Fagales</taxon>
        <taxon>Fagaceae</taxon>
        <taxon>Lithocarpus</taxon>
    </lineage>
</organism>
<dbReference type="CDD" id="cd15799">
    <property type="entry name" value="PMEI-like_4"/>
    <property type="match status" value="1"/>
</dbReference>
<dbReference type="GO" id="GO:0004857">
    <property type="term" value="F:enzyme inhibitor activity"/>
    <property type="evidence" value="ECO:0007669"/>
    <property type="project" value="InterPro"/>
</dbReference>
<dbReference type="EMBL" id="JAZDWU010000003">
    <property type="protein sequence ID" value="KAL0007849.1"/>
    <property type="molecule type" value="Genomic_DNA"/>
</dbReference>
<name>A0AAW2DCJ3_9ROSI</name>
<protein>
    <recommendedName>
        <fullName evidence="2">Pectinesterase inhibitor domain-containing protein</fullName>
    </recommendedName>
</protein>
<accession>A0AAW2DCJ3</accession>
<dbReference type="AlphaFoldDB" id="A0AAW2DCJ3"/>
<evidence type="ECO:0000256" key="1">
    <source>
        <dbReference type="SAM" id="SignalP"/>
    </source>
</evidence>
<dbReference type="InterPro" id="IPR035513">
    <property type="entry name" value="Invertase/methylesterase_inhib"/>
</dbReference>
<proteinExistence type="predicted"/>
<dbReference type="InterPro" id="IPR006501">
    <property type="entry name" value="Pectinesterase_inhib_dom"/>
</dbReference>
<comment type="caution">
    <text evidence="3">The sequence shown here is derived from an EMBL/GenBank/DDBJ whole genome shotgun (WGS) entry which is preliminary data.</text>
</comment>
<keyword evidence="1" id="KW-0732">Signal</keyword>